<dbReference type="GeneID" id="35604961"/>
<dbReference type="EMBL" id="FJUY01000020">
    <property type="protein sequence ID" value="CZT24184.1"/>
    <property type="molecule type" value="Genomic_DNA"/>
</dbReference>
<dbReference type="PANTHER" id="PTHR10314">
    <property type="entry name" value="CYSTATHIONINE BETA-SYNTHASE"/>
    <property type="match status" value="1"/>
</dbReference>
<dbReference type="FunFam" id="3.40.50.1100:FF:000058">
    <property type="entry name" value="Cysteine synthase B, putative"/>
    <property type="match status" value="1"/>
</dbReference>
<dbReference type="OrthoDB" id="10259545at2759"/>
<evidence type="ECO:0000313" key="4">
    <source>
        <dbReference type="Proteomes" id="UP000225277"/>
    </source>
</evidence>
<dbReference type="SUPFAM" id="SSF52821">
    <property type="entry name" value="Rhodanese/Cell cycle control phosphatase"/>
    <property type="match status" value="1"/>
</dbReference>
<sequence length="525" mass="57332">MANPTNFYSGPDSLKKYFDPECAPPLPLVELPPHLNPYYDDGVRIYAKMMSCHPANNVKCMPAMNLLQKEVVPGQTKSIVEYSSGSTVISMSMVARVFHGIDDTKAFLSNKTSEAKLRLMQFFGLKLTLFGGPSQPEPLDPRGGIQSARMLGAESEATINPNQYENDANWQSHIKWTGPQILQQLPDINIICAGMGTSGTMTGLGQYFKQAKPSVFRLGVCTAAGDRVPGPRSFALLAPVEFPWKDSVDHVEHVGSFDSFTVSLDLCRNGIICGPSSGFNLQGLFNLVENRKAKGTLHQLAGKDGLIHSVFLCCDLPYQYLGEYFDKLGPSSFPPIENEHLINVDKYRYDETWELPPSTLFPLATATLIIDLRHQADFHKHHLPNSLNITLASLHPDSPSPFHNPKLLHEQWLELENLFSQSFLQGQFSGRKLLCLCYLGDTARVATSVLRAKGFEAVSVRGGFGVLGKGIGLEGRDFEVGVGSDGEGEGSDGEGERSDGGIELEKGEVGIPATNSVKVTETLAV</sequence>
<evidence type="ECO:0000259" key="2">
    <source>
        <dbReference type="PROSITE" id="PS50206"/>
    </source>
</evidence>
<dbReference type="Gene3D" id="3.40.50.1100">
    <property type="match status" value="2"/>
</dbReference>
<dbReference type="InterPro" id="IPR050214">
    <property type="entry name" value="Cys_Synth/Cystath_Beta-Synth"/>
</dbReference>
<dbReference type="PROSITE" id="PS50206">
    <property type="entry name" value="RHODANESE_3"/>
    <property type="match status" value="1"/>
</dbReference>
<evidence type="ECO:0000256" key="1">
    <source>
        <dbReference type="SAM" id="MobiDB-lite"/>
    </source>
</evidence>
<name>A0A2D3VMX8_9PEZI</name>
<organism evidence="3 4">
    <name type="scientific">Ramularia collo-cygni</name>
    <dbReference type="NCBI Taxonomy" id="112498"/>
    <lineage>
        <taxon>Eukaryota</taxon>
        <taxon>Fungi</taxon>
        <taxon>Dikarya</taxon>
        <taxon>Ascomycota</taxon>
        <taxon>Pezizomycotina</taxon>
        <taxon>Dothideomycetes</taxon>
        <taxon>Dothideomycetidae</taxon>
        <taxon>Mycosphaerellales</taxon>
        <taxon>Mycosphaerellaceae</taxon>
        <taxon>Ramularia</taxon>
    </lineage>
</organism>
<dbReference type="Pfam" id="PF00581">
    <property type="entry name" value="Rhodanese"/>
    <property type="match status" value="1"/>
</dbReference>
<dbReference type="InterPro" id="IPR036873">
    <property type="entry name" value="Rhodanese-like_dom_sf"/>
</dbReference>
<keyword evidence="4" id="KW-1185">Reference proteome</keyword>
<dbReference type="RefSeq" id="XP_023630908.1">
    <property type="nucleotide sequence ID" value="XM_023775140.1"/>
</dbReference>
<dbReference type="CDD" id="cd00158">
    <property type="entry name" value="RHOD"/>
    <property type="match status" value="1"/>
</dbReference>
<dbReference type="Proteomes" id="UP000225277">
    <property type="component" value="Unassembled WGS sequence"/>
</dbReference>
<dbReference type="SUPFAM" id="SSF53686">
    <property type="entry name" value="Tryptophan synthase beta subunit-like PLP-dependent enzymes"/>
    <property type="match status" value="1"/>
</dbReference>
<dbReference type="STRING" id="112498.A0A2D3VMX8"/>
<dbReference type="Pfam" id="PF00291">
    <property type="entry name" value="PALP"/>
    <property type="match status" value="1"/>
</dbReference>
<protein>
    <submittedName>
        <fullName evidence="3">Probable cysteine synthase B</fullName>
    </submittedName>
</protein>
<dbReference type="Gene3D" id="3.40.250.10">
    <property type="entry name" value="Rhodanese-like domain"/>
    <property type="match status" value="1"/>
</dbReference>
<dbReference type="InterPro" id="IPR001926">
    <property type="entry name" value="TrpB-like_PALP"/>
</dbReference>
<feature type="domain" description="Rhodanese" evidence="2">
    <location>
        <begin position="363"/>
        <end position="475"/>
    </location>
</feature>
<feature type="region of interest" description="Disordered" evidence="1">
    <location>
        <begin position="481"/>
        <end position="505"/>
    </location>
</feature>
<evidence type="ECO:0000313" key="3">
    <source>
        <dbReference type="EMBL" id="CZT24184.1"/>
    </source>
</evidence>
<dbReference type="AlphaFoldDB" id="A0A2D3VMX8"/>
<dbReference type="InterPro" id="IPR001763">
    <property type="entry name" value="Rhodanese-like_dom"/>
</dbReference>
<accession>A0A2D3VMX8</accession>
<feature type="compositionally biased region" description="Basic and acidic residues" evidence="1">
    <location>
        <begin position="494"/>
        <end position="505"/>
    </location>
</feature>
<dbReference type="InterPro" id="IPR036052">
    <property type="entry name" value="TrpB-like_PALP_sf"/>
</dbReference>
<reference evidence="3 4" key="1">
    <citation type="submission" date="2016-03" db="EMBL/GenBank/DDBJ databases">
        <authorList>
            <person name="Ploux O."/>
        </authorList>
    </citation>
    <scope>NUCLEOTIDE SEQUENCE [LARGE SCALE GENOMIC DNA]</scope>
    <source>
        <strain evidence="3 4">URUG2</strain>
    </source>
</reference>
<gene>
    <name evidence="3" type="ORF">RCC_09901</name>
</gene>
<proteinExistence type="predicted"/>